<proteinExistence type="predicted"/>
<accession>A0A4C1UCG4</accession>
<comment type="caution">
    <text evidence="1">The sequence shown here is derived from an EMBL/GenBank/DDBJ whole genome shotgun (WGS) entry which is preliminary data.</text>
</comment>
<evidence type="ECO:0000313" key="1">
    <source>
        <dbReference type="EMBL" id="GBP24131.1"/>
    </source>
</evidence>
<protein>
    <submittedName>
        <fullName evidence="1">Uncharacterized protein</fullName>
    </submittedName>
</protein>
<keyword evidence="2" id="KW-1185">Reference proteome</keyword>
<name>A0A4C1UCG4_EUMVA</name>
<dbReference type="Proteomes" id="UP000299102">
    <property type="component" value="Unassembled WGS sequence"/>
</dbReference>
<dbReference type="EMBL" id="BGZK01000157">
    <property type="protein sequence ID" value="GBP24131.1"/>
    <property type="molecule type" value="Genomic_DNA"/>
</dbReference>
<organism evidence="1 2">
    <name type="scientific">Eumeta variegata</name>
    <name type="common">Bagworm moth</name>
    <name type="synonym">Eumeta japonica</name>
    <dbReference type="NCBI Taxonomy" id="151549"/>
    <lineage>
        <taxon>Eukaryota</taxon>
        <taxon>Metazoa</taxon>
        <taxon>Ecdysozoa</taxon>
        <taxon>Arthropoda</taxon>
        <taxon>Hexapoda</taxon>
        <taxon>Insecta</taxon>
        <taxon>Pterygota</taxon>
        <taxon>Neoptera</taxon>
        <taxon>Endopterygota</taxon>
        <taxon>Lepidoptera</taxon>
        <taxon>Glossata</taxon>
        <taxon>Ditrysia</taxon>
        <taxon>Tineoidea</taxon>
        <taxon>Psychidae</taxon>
        <taxon>Oiketicinae</taxon>
        <taxon>Eumeta</taxon>
    </lineage>
</organism>
<gene>
    <name evidence="1" type="ORF">EVAR_27356_1</name>
</gene>
<evidence type="ECO:0000313" key="2">
    <source>
        <dbReference type="Proteomes" id="UP000299102"/>
    </source>
</evidence>
<dbReference type="AlphaFoldDB" id="A0A4C1UCG4"/>
<sequence length="190" mass="20983">MDRQYQPGHLGKVFPSGGLLTRPDLVLGPSQLQALSILCRAKPFPTRSLRLSHYPFVNILSLYVFPDHVLPSAKGGRFGCAASWCAHPLVLLTQNTQGEVQSLLRASAWNGSIANLSDALGVDLHNLVELVARAYRYHHIDSLSPFTQNIIYCCFKLRPLSLCSVIEPCTIGRPMAHTHSIRNRVIVQGC</sequence>
<reference evidence="1 2" key="1">
    <citation type="journal article" date="2019" name="Commun. Biol.">
        <title>The bagworm genome reveals a unique fibroin gene that provides high tensile strength.</title>
        <authorList>
            <person name="Kono N."/>
            <person name="Nakamura H."/>
            <person name="Ohtoshi R."/>
            <person name="Tomita M."/>
            <person name="Numata K."/>
            <person name="Arakawa K."/>
        </authorList>
    </citation>
    <scope>NUCLEOTIDE SEQUENCE [LARGE SCALE GENOMIC DNA]</scope>
</reference>